<dbReference type="Gene3D" id="2.60.40.10">
    <property type="entry name" value="Immunoglobulins"/>
    <property type="match status" value="1"/>
</dbReference>
<evidence type="ECO:0000256" key="7">
    <source>
        <dbReference type="RuleBase" id="RU361161"/>
    </source>
</evidence>
<dbReference type="SUPFAM" id="SSF52279">
    <property type="entry name" value="Beta-D-glucan exohydrolase, C-terminal domain"/>
    <property type="match status" value="1"/>
</dbReference>
<evidence type="ECO:0000313" key="10">
    <source>
        <dbReference type="EMBL" id="MBB6143109.1"/>
    </source>
</evidence>
<organism evidence="10 11">
    <name type="scientific">Silvibacterium bohemicum</name>
    <dbReference type="NCBI Taxonomy" id="1577686"/>
    <lineage>
        <taxon>Bacteria</taxon>
        <taxon>Pseudomonadati</taxon>
        <taxon>Acidobacteriota</taxon>
        <taxon>Terriglobia</taxon>
        <taxon>Terriglobales</taxon>
        <taxon>Acidobacteriaceae</taxon>
        <taxon>Silvibacterium</taxon>
    </lineage>
</organism>
<dbReference type="InterPro" id="IPR013783">
    <property type="entry name" value="Ig-like_fold"/>
</dbReference>
<dbReference type="EMBL" id="JACHEK010000002">
    <property type="protein sequence ID" value="MBB6143109.1"/>
    <property type="molecule type" value="Genomic_DNA"/>
</dbReference>
<evidence type="ECO:0000256" key="3">
    <source>
        <dbReference type="ARBA" id="ARBA00012744"/>
    </source>
</evidence>
<dbReference type="InterPro" id="IPR036881">
    <property type="entry name" value="Glyco_hydro_3_C_sf"/>
</dbReference>
<feature type="domain" description="Fibronectin type III-like" evidence="9">
    <location>
        <begin position="704"/>
        <end position="773"/>
    </location>
</feature>
<comment type="caution">
    <text evidence="10">The sequence shown here is derived from an EMBL/GenBank/DDBJ whole genome shotgun (WGS) entry which is preliminary data.</text>
</comment>
<keyword evidence="5 7" id="KW-0378">Hydrolase</keyword>
<proteinExistence type="inferred from homology"/>
<evidence type="ECO:0000259" key="9">
    <source>
        <dbReference type="SMART" id="SM01217"/>
    </source>
</evidence>
<dbReference type="InterPro" id="IPR026891">
    <property type="entry name" value="Fn3-like"/>
</dbReference>
<dbReference type="GO" id="GO:0009251">
    <property type="term" value="P:glucan catabolic process"/>
    <property type="evidence" value="ECO:0007669"/>
    <property type="project" value="TreeGrafter"/>
</dbReference>
<name>A0A841JTQ0_9BACT</name>
<dbReference type="InterPro" id="IPR001764">
    <property type="entry name" value="Glyco_hydro_3_N"/>
</dbReference>
<dbReference type="FunFam" id="3.20.20.300:FF:000005">
    <property type="entry name" value="Periplasmic beta-glucosidase"/>
    <property type="match status" value="1"/>
</dbReference>
<comment type="similarity">
    <text evidence="2 7">Belongs to the glycosyl hydrolase 3 family.</text>
</comment>
<dbReference type="Gene3D" id="3.40.50.1700">
    <property type="entry name" value="Glycoside hydrolase family 3 C-terminal domain"/>
    <property type="match status" value="1"/>
</dbReference>
<dbReference type="RefSeq" id="WP_082125933.1">
    <property type="nucleotide sequence ID" value="NZ_JACHEK010000002.1"/>
</dbReference>
<dbReference type="PROSITE" id="PS00775">
    <property type="entry name" value="GLYCOSYL_HYDROL_F3"/>
    <property type="match status" value="1"/>
</dbReference>
<dbReference type="Pfam" id="PF01915">
    <property type="entry name" value="Glyco_hydro_3_C"/>
    <property type="match status" value="1"/>
</dbReference>
<dbReference type="PANTHER" id="PTHR30620:SF16">
    <property type="entry name" value="LYSOSOMAL BETA GLUCOSIDASE"/>
    <property type="match status" value="1"/>
</dbReference>
<dbReference type="Pfam" id="PF00933">
    <property type="entry name" value="Glyco_hydro_3"/>
    <property type="match status" value="1"/>
</dbReference>
<keyword evidence="4 8" id="KW-0732">Signal</keyword>
<accession>A0A841JTQ0</accession>
<sequence>MSSCRSTLLVGFSLGFVFSLASAQASHDAASNAQLASPEIERKVDTLLKRMTFDEKIGQLVQYSATEVHPEKLSGPSTAALNVNPPGPGGVDSYALAQNGELGSMLNTVGQSLTNHFQHAAVDNTRLHIPLLFGADVIHGFRTIFPVPLATASSWDPDLITDLAHMAAVEARTAGVNWFYSPMVDIARDARWGRCTEGAGEDPYLGSAIARAYIRGYQGDSLSASDSVAASVKHFAAYGAAEAGREYNTTDMSELQLRQVYLPPYHAAVEAGAATVMSAFNSLNGVPASANPFLLQTILRDEWGFDGLVVSDYTAVMELTHHGIALDPAMATEKAITAGVDIDMMSHYYDADLPALVKAGRVPMAVVDEAVRRILRLKFALGLFDHPFADGVEVTGAVVEHRPLVRRAAEESFVLLQNKPAPEDPLLPLAKSTKRIALIGPLADDASDMVGAWSGANNFGDVRTLLATMAELAQQNSATCTYAKGTEISGTSNSGFGAAVAAAQNSDVAILALGESSDMTGEAASRAFLDLPGNQQQLLEAVVATGKPVVLLVFSGRPLVLDWAAQHVSAVMEVWYPGVEAGPAIADILFGDVAPSGKLTMSFPRAVGQEPLYYNQLPTGRPIQHADPAHPGYVEMKFVSRYLDAPNDALFPFGHGLSYSTFGYSSISLSTQSISSSSLMRDRKRQPIAATATVTNTGKRRATEIVQCYINIRGASTEQPVRNLKGFTRISLDPGQSQTVQFPLGFNELSFYNAKAQPVVEPADYTVYIGGSSTAINAAHFVTTP</sequence>
<dbReference type="SUPFAM" id="SSF51445">
    <property type="entry name" value="(Trans)glycosidases"/>
    <property type="match status" value="1"/>
</dbReference>
<dbReference type="EC" id="3.2.1.21" evidence="3"/>
<dbReference type="Proteomes" id="UP000538666">
    <property type="component" value="Unassembled WGS sequence"/>
</dbReference>
<dbReference type="OrthoDB" id="9805821at2"/>
<dbReference type="InterPro" id="IPR017853">
    <property type="entry name" value="GH"/>
</dbReference>
<dbReference type="InterPro" id="IPR002772">
    <property type="entry name" value="Glyco_hydro_3_C"/>
</dbReference>
<keyword evidence="6 7" id="KW-0326">Glycosidase</keyword>
<protein>
    <recommendedName>
        <fullName evidence="3">beta-glucosidase</fullName>
        <ecNumber evidence="3">3.2.1.21</ecNumber>
    </recommendedName>
</protein>
<evidence type="ECO:0000256" key="1">
    <source>
        <dbReference type="ARBA" id="ARBA00000448"/>
    </source>
</evidence>
<evidence type="ECO:0000256" key="5">
    <source>
        <dbReference type="ARBA" id="ARBA00022801"/>
    </source>
</evidence>
<dbReference type="InterPro" id="IPR019800">
    <property type="entry name" value="Glyco_hydro_3_AS"/>
</dbReference>
<dbReference type="FunFam" id="2.60.40.10:FF:000495">
    <property type="entry name" value="Periplasmic beta-glucosidase"/>
    <property type="match status" value="1"/>
</dbReference>
<evidence type="ECO:0000256" key="4">
    <source>
        <dbReference type="ARBA" id="ARBA00022729"/>
    </source>
</evidence>
<dbReference type="AlphaFoldDB" id="A0A841JTQ0"/>
<dbReference type="InterPro" id="IPR051915">
    <property type="entry name" value="Cellulose_Degrad_GH3"/>
</dbReference>
<evidence type="ECO:0000256" key="2">
    <source>
        <dbReference type="ARBA" id="ARBA00005336"/>
    </source>
</evidence>
<evidence type="ECO:0000313" key="11">
    <source>
        <dbReference type="Proteomes" id="UP000538666"/>
    </source>
</evidence>
<feature type="signal peptide" evidence="8">
    <location>
        <begin position="1"/>
        <end position="23"/>
    </location>
</feature>
<reference evidence="10 11" key="1">
    <citation type="submission" date="2020-08" db="EMBL/GenBank/DDBJ databases">
        <title>Genomic Encyclopedia of Type Strains, Phase IV (KMG-IV): sequencing the most valuable type-strain genomes for metagenomic binning, comparative biology and taxonomic classification.</title>
        <authorList>
            <person name="Goeker M."/>
        </authorList>
    </citation>
    <scope>NUCLEOTIDE SEQUENCE [LARGE SCALE GENOMIC DNA]</scope>
    <source>
        <strain evidence="10 11">DSM 103733</strain>
    </source>
</reference>
<feature type="chain" id="PRO_5032423204" description="beta-glucosidase" evidence="8">
    <location>
        <begin position="24"/>
        <end position="785"/>
    </location>
</feature>
<dbReference type="Gene3D" id="3.20.20.300">
    <property type="entry name" value="Glycoside hydrolase, family 3, N-terminal domain"/>
    <property type="match status" value="1"/>
</dbReference>
<comment type="catalytic activity">
    <reaction evidence="1">
        <text>Hydrolysis of terminal, non-reducing beta-D-glucosyl residues with release of beta-D-glucose.</text>
        <dbReference type="EC" id="3.2.1.21"/>
    </reaction>
</comment>
<evidence type="ECO:0000256" key="6">
    <source>
        <dbReference type="ARBA" id="ARBA00023295"/>
    </source>
</evidence>
<keyword evidence="11" id="KW-1185">Reference proteome</keyword>
<dbReference type="Pfam" id="PF14310">
    <property type="entry name" value="Fn3-like"/>
    <property type="match status" value="1"/>
</dbReference>
<dbReference type="PANTHER" id="PTHR30620">
    <property type="entry name" value="PERIPLASMIC BETA-GLUCOSIDASE-RELATED"/>
    <property type="match status" value="1"/>
</dbReference>
<dbReference type="GO" id="GO:0008422">
    <property type="term" value="F:beta-glucosidase activity"/>
    <property type="evidence" value="ECO:0007669"/>
    <property type="project" value="UniProtKB-EC"/>
</dbReference>
<dbReference type="InterPro" id="IPR036962">
    <property type="entry name" value="Glyco_hydro_3_N_sf"/>
</dbReference>
<evidence type="ECO:0000256" key="8">
    <source>
        <dbReference type="SAM" id="SignalP"/>
    </source>
</evidence>
<dbReference type="SMART" id="SM01217">
    <property type="entry name" value="Fn3_like"/>
    <property type="match status" value="1"/>
</dbReference>
<dbReference type="PRINTS" id="PR00133">
    <property type="entry name" value="GLHYDRLASE3"/>
</dbReference>
<gene>
    <name evidence="10" type="ORF">HNQ77_001053</name>
</gene>